<dbReference type="HOGENOM" id="CLU_2555705_0_0_6"/>
<evidence type="ECO:0000313" key="3">
    <source>
        <dbReference type="Proteomes" id="UP000006692"/>
    </source>
</evidence>
<gene>
    <name evidence="2" type="ORF">PSEBR_m1175</name>
</gene>
<name>F2KJB6_PSEBN</name>
<dbReference type="AlphaFoldDB" id="F2KJB6"/>
<feature type="chain" id="PRO_5003280002" description="Lipoprotein" evidence="1">
    <location>
        <begin position="22"/>
        <end position="82"/>
    </location>
</feature>
<dbReference type="STRING" id="994484.PSEBR_m1175"/>
<evidence type="ECO:0000256" key="1">
    <source>
        <dbReference type="SAM" id="SignalP"/>
    </source>
</evidence>
<evidence type="ECO:0000313" key="2">
    <source>
        <dbReference type="EMBL" id="AEA70142.1"/>
    </source>
</evidence>
<reference evidence="2 3" key="1">
    <citation type="journal article" date="2011" name="J. Bacteriol.">
        <title>Complete genome sequence of a beneficial plant root-associated bacterium, Pseudomonas brassicacearum.</title>
        <authorList>
            <person name="Ortet P."/>
            <person name="Barakat M."/>
            <person name="Lalaouna D."/>
            <person name="Fochesato S."/>
            <person name="Barbe V."/>
            <person name="Vacherie B."/>
            <person name="Santaella C."/>
            <person name="Heulin T."/>
            <person name="Achouak W."/>
        </authorList>
    </citation>
    <scope>NUCLEOTIDE SEQUENCE [LARGE SCALE GENOMIC DNA]</scope>
    <source>
        <strain evidence="2 3">NFM421</strain>
    </source>
</reference>
<dbReference type="PROSITE" id="PS51257">
    <property type="entry name" value="PROKAR_LIPOPROTEIN"/>
    <property type="match status" value="1"/>
</dbReference>
<proteinExistence type="predicted"/>
<dbReference type="KEGG" id="pba:PSEBR_m1175"/>
<accession>F2KJB6</accession>
<reference key="2">
    <citation type="submission" date="2011-03" db="EMBL/GenBank/DDBJ databases">
        <title>Complete Genome Sequence of a beneficial plant roots-associated bacterium Pseudomonas brassicacearum.</title>
        <authorList>
            <person name="Ortet P."/>
            <person name="Barakat M."/>
            <person name="Lalaouna D."/>
            <person name="Fochesato S."/>
            <person name="Barbe V."/>
            <person name="Santaella C."/>
            <person name="Heulin T."/>
            <person name="Achouak W."/>
        </authorList>
    </citation>
    <scope>NUCLEOTIDE SEQUENCE</scope>
    <source>
        <strain>NFM421</strain>
    </source>
</reference>
<organism evidence="2 3">
    <name type="scientific">Pseudomonas brassicacearum (strain NFM421)</name>
    <dbReference type="NCBI Taxonomy" id="994484"/>
    <lineage>
        <taxon>Bacteria</taxon>
        <taxon>Pseudomonadati</taxon>
        <taxon>Pseudomonadota</taxon>
        <taxon>Gammaproteobacteria</taxon>
        <taxon>Pseudomonadales</taxon>
        <taxon>Pseudomonadaceae</taxon>
        <taxon>Pseudomonas</taxon>
    </lineage>
</organism>
<dbReference type="EMBL" id="CP002585">
    <property type="protein sequence ID" value="AEA70142.1"/>
    <property type="molecule type" value="Genomic_DNA"/>
</dbReference>
<sequence>MKKVVLTLSLVTLAACMPYQSVTSPDPNWMRLGGDEPEGYPRSFVENLSGNCALVTESWSEGRINGRLLWTKKQARKAVTCP</sequence>
<keyword evidence="1" id="KW-0732">Signal</keyword>
<dbReference type="Proteomes" id="UP000006692">
    <property type="component" value="Chromosome"/>
</dbReference>
<evidence type="ECO:0008006" key="4">
    <source>
        <dbReference type="Google" id="ProtNLM"/>
    </source>
</evidence>
<feature type="signal peptide" evidence="1">
    <location>
        <begin position="1"/>
        <end position="21"/>
    </location>
</feature>
<protein>
    <recommendedName>
        <fullName evidence="4">Lipoprotein</fullName>
    </recommendedName>
</protein>